<evidence type="ECO:0000256" key="1">
    <source>
        <dbReference type="ARBA" id="ARBA00022553"/>
    </source>
</evidence>
<dbReference type="GO" id="GO:0032993">
    <property type="term" value="C:protein-DNA complex"/>
    <property type="evidence" value="ECO:0007669"/>
    <property type="project" value="TreeGrafter"/>
</dbReference>
<dbReference type="SMART" id="SM00448">
    <property type="entry name" value="REC"/>
    <property type="match status" value="1"/>
</dbReference>
<dbReference type="InterPro" id="IPR039420">
    <property type="entry name" value="WalR-like"/>
</dbReference>
<dbReference type="PROSITE" id="PS51755">
    <property type="entry name" value="OMPR_PHOB"/>
    <property type="match status" value="1"/>
</dbReference>
<keyword evidence="4 7" id="KW-0238">DNA-binding</keyword>
<dbReference type="PANTHER" id="PTHR48111">
    <property type="entry name" value="REGULATOR OF RPOS"/>
    <property type="match status" value="1"/>
</dbReference>
<evidence type="ECO:0000256" key="4">
    <source>
        <dbReference type="ARBA" id="ARBA00023125"/>
    </source>
</evidence>
<keyword evidence="2" id="KW-0902">Two-component regulatory system</keyword>
<feature type="domain" description="Response regulatory" evidence="8">
    <location>
        <begin position="2"/>
        <end position="116"/>
    </location>
</feature>
<evidence type="ECO:0000256" key="2">
    <source>
        <dbReference type="ARBA" id="ARBA00023012"/>
    </source>
</evidence>
<dbReference type="AlphaFoldDB" id="A0A7C4LP97"/>
<dbReference type="Gene3D" id="1.10.10.10">
    <property type="entry name" value="Winged helix-like DNA-binding domain superfamily/Winged helix DNA-binding domain"/>
    <property type="match status" value="1"/>
</dbReference>
<dbReference type="GO" id="GO:0006355">
    <property type="term" value="P:regulation of DNA-templated transcription"/>
    <property type="evidence" value="ECO:0007669"/>
    <property type="project" value="InterPro"/>
</dbReference>
<dbReference type="Pfam" id="PF00072">
    <property type="entry name" value="Response_reg"/>
    <property type="match status" value="1"/>
</dbReference>
<evidence type="ECO:0000259" key="8">
    <source>
        <dbReference type="PROSITE" id="PS50110"/>
    </source>
</evidence>
<keyword evidence="1 6" id="KW-0597">Phosphoprotein</keyword>
<dbReference type="GO" id="GO:0000976">
    <property type="term" value="F:transcription cis-regulatory region binding"/>
    <property type="evidence" value="ECO:0007669"/>
    <property type="project" value="TreeGrafter"/>
</dbReference>
<keyword evidence="3" id="KW-0805">Transcription regulation</keyword>
<evidence type="ECO:0000256" key="3">
    <source>
        <dbReference type="ARBA" id="ARBA00023015"/>
    </source>
</evidence>
<feature type="DNA-binding region" description="OmpR/PhoB-type" evidence="7">
    <location>
        <begin position="124"/>
        <end position="222"/>
    </location>
</feature>
<dbReference type="InterPro" id="IPR001789">
    <property type="entry name" value="Sig_transdc_resp-reg_receiver"/>
</dbReference>
<evidence type="ECO:0000256" key="7">
    <source>
        <dbReference type="PROSITE-ProRule" id="PRU01091"/>
    </source>
</evidence>
<dbReference type="PROSITE" id="PS50110">
    <property type="entry name" value="RESPONSE_REGULATORY"/>
    <property type="match status" value="1"/>
</dbReference>
<gene>
    <name evidence="10" type="ORF">ENS64_12570</name>
</gene>
<feature type="domain" description="OmpR/PhoB-type" evidence="9">
    <location>
        <begin position="124"/>
        <end position="222"/>
    </location>
</feature>
<evidence type="ECO:0000313" key="10">
    <source>
        <dbReference type="EMBL" id="HGT40077.1"/>
    </source>
</evidence>
<dbReference type="Gene3D" id="6.10.250.690">
    <property type="match status" value="1"/>
</dbReference>
<evidence type="ECO:0000256" key="5">
    <source>
        <dbReference type="ARBA" id="ARBA00023163"/>
    </source>
</evidence>
<accession>A0A7C4LP97</accession>
<dbReference type="InterPro" id="IPR001867">
    <property type="entry name" value="OmpR/PhoB-type_DNA-bd"/>
</dbReference>
<dbReference type="Gene3D" id="3.40.50.2300">
    <property type="match status" value="1"/>
</dbReference>
<evidence type="ECO:0000259" key="9">
    <source>
        <dbReference type="PROSITE" id="PS51755"/>
    </source>
</evidence>
<dbReference type="GO" id="GO:0005829">
    <property type="term" value="C:cytosol"/>
    <property type="evidence" value="ECO:0007669"/>
    <property type="project" value="TreeGrafter"/>
</dbReference>
<proteinExistence type="predicted"/>
<dbReference type="InterPro" id="IPR011006">
    <property type="entry name" value="CheY-like_superfamily"/>
</dbReference>
<organism evidence="10">
    <name type="scientific">Schlesneria paludicola</name>
    <dbReference type="NCBI Taxonomy" id="360056"/>
    <lineage>
        <taxon>Bacteria</taxon>
        <taxon>Pseudomonadati</taxon>
        <taxon>Planctomycetota</taxon>
        <taxon>Planctomycetia</taxon>
        <taxon>Planctomycetales</taxon>
        <taxon>Planctomycetaceae</taxon>
        <taxon>Schlesneria</taxon>
    </lineage>
</organism>
<protein>
    <submittedName>
        <fullName evidence="10">Response regulator transcription factor</fullName>
    </submittedName>
</protein>
<feature type="modified residue" description="4-aspartylphosphate" evidence="6">
    <location>
        <position position="51"/>
    </location>
</feature>
<dbReference type="GO" id="GO:0000156">
    <property type="term" value="F:phosphorelay response regulator activity"/>
    <property type="evidence" value="ECO:0007669"/>
    <property type="project" value="TreeGrafter"/>
</dbReference>
<evidence type="ECO:0000256" key="6">
    <source>
        <dbReference type="PROSITE-ProRule" id="PRU00169"/>
    </source>
</evidence>
<dbReference type="SUPFAM" id="SSF52172">
    <property type="entry name" value="CheY-like"/>
    <property type="match status" value="1"/>
</dbReference>
<name>A0A7C4LP97_9PLAN</name>
<dbReference type="CDD" id="cd00383">
    <property type="entry name" value="trans_reg_C"/>
    <property type="match status" value="1"/>
</dbReference>
<comment type="caution">
    <text evidence="10">The sequence shown here is derived from an EMBL/GenBank/DDBJ whole genome shotgun (WGS) entry which is preliminary data.</text>
</comment>
<dbReference type="FunFam" id="1.10.10.10:FF:000005">
    <property type="entry name" value="Two-component system response regulator"/>
    <property type="match status" value="1"/>
</dbReference>
<reference evidence="10" key="1">
    <citation type="journal article" date="2020" name="mSystems">
        <title>Genome- and Community-Level Interaction Insights into Carbon Utilization and Element Cycling Functions of Hydrothermarchaeota in Hydrothermal Sediment.</title>
        <authorList>
            <person name="Zhou Z."/>
            <person name="Liu Y."/>
            <person name="Xu W."/>
            <person name="Pan J."/>
            <person name="Luo Z.H."/>
            <person name="Li M."/>
        </authorList>
    </citation>
    <scope>NUCLEOTIDE SEQUENCE [LARGE SCALE GENOMIC DNA]</scope>
    <source>
        <strain evidence="10">SpSt-508</strain>
    </source>
</reference>
<dbReference type="InterPro" id="IPR036388">
    <property type="entry name" value="WH-like_DNA-bd_sf"/>
</dbReference>
<keyword evidence="5" id="KW-0804">Transcription</keyword>
<dbReference type="EMBL" id="DSVQ01000016">
    <property type="protein sequence ID" value="HGT40077.1"/>
    <property type="molecule type" value="Genomic_DNA"/>
</dbReference>
<dbReference type="Pfam" id="PF00486">
    <property type="entry name" value="Trans_reg_C"/>
    <property type="match status" value="1"/>
</dbReference>
<sequence length="224" mass="24925">MDILVIEDDPVVGRALMQGFTEAGHHCRWVQEGSKGTEAALSQQADAIILDLMLPTRSGREVLREIRSRGVLTPVIVLSALGATEDRVTELEAGADDYLSKPFDFAELLARVHAVVRRTQARPALTLQVGDLVLDVTTRRVTRDGRDIDLTPIEFSLLELLMRYAGQVVTRKMLCEHVWGFNWDGTTNVIEVHVNRLRGKLDRGREESIIKTIRGRGYAVSAAP</sequence>
<dbReference type="SMART" id="SM00862">
    <property type="entry name" value="Trans_reg_C"/>
    <property type="match status" value="1"/>
</dbReference>
<dbReference type="PANTHER" id="PTHR48111:SF22">
    <property type="entry name" value="REGULATOR OF RPOS"/>
    <property type="match status" value="1"/>
</dbReference>